<dbReference type="InterPro" id="IPR003425">
    <property type="entry name" value="CCB3/YggT"/>
</dbReference>
<organism evidence="3 4">
    <name type="scientific">Neoaquamicrobium microcysteis</name>
    <dbReference type="NCBI Taxonomy" id="2682781"/>
    <lineage>
        <taxon>Bacteria</taxon>
        <taxon>Pseudomonadati</taxon>
        <taxon>Pseudomonadota</taxon>
        <taxon>Alphaproteobacteria</taxon>
        <taxon>Hyphomicrobiales</taxon>
        <taxon>Phyllobacteriaceae</taxon>
        <taxon>Neoaquamicrobium</taxon>
    </lineage>
</organism>
<evidence type="ECO:0000313" key="3">
    <source>
        <dbReference type="EMBL" id="TYR31329.1"/>
    </source>
</evidence>
<dbReference type="AlphaFoldDB" id="A0A5D4GU56"/>
<keyword evidence="2" id="KW-0472">Membrane</keyword>
<evidence type="ECO:0000256" key="2">
    <source>
        <dbReference type="SAM" id="Phobius"/>
    </source>
</evidence>
<dbReference type="EMBL" id="VSZS01000064">
    <property type="protein sequence ID" value="TYR31329.1"/>
    <property type="molecule type" value="Genomic_DNA"/>
</dbReference>
<sequence length="154" mass="17243">MAGIYERGRAPVKRHAPCVTSVPRRRPAAVCLPAFRLRHLPVHQPMATCRGSNGETGMLALIQTIVLALDLYWWIIIASAIFSWLYAFNVVNPRNQFVGTIGNFLYRITEPALRPIRRVMPDLGGIDISPIILLLLIFFVRQLILTTIAPALLS</sequence>
<comment type="caution">
    <text evidence="3">The sequence shown here is derived from an EMBL/GenBank/DDBJ whole genome shotgun (WGS) entry which is preliminary data.</text>
</comment>
<evidence type="ECO:0000313" key="4">
    <source>
        <dbReference type="Proteomes" id="UP000323258"/>
    </source>
</evidence>
<dbReference type="GO" id="GO:0016020">
    <property type="term" value="C:membrane"/>
    <property type="evidence" value="ECO:0007669"/>
    <property type="project" value="InterPro"/>
</dbReference>
<proteinExistence type="inferred from homology"/>
<name>A0A5D4GU56_9HYPH</name>
<accession>A0A5D4GU56</accession>
<evidence type="ECO:0000256" key="1">
    <source>
        <dbReference type="ARBA" id="ARBA00010894"/>
    </source>
</evidence>
<reference evidence="3 4" key="2">
    <citation type="submission" date="2019-09" db="EMBL/GenBank/DDBJ databases">
        <title>Mesorhizobium sp. MaA-C15 isolated from Microcystis aeruginosa.</title>
        <authorList>
            <person name="Jeong S.E."/>
            <person name="Jin H.M."/>
            <person name="Jeon C.O."/>
        </authorList>
    </citation>
    <scope>NUCLEOTIDE SEQUENCE [LARGE SCALE GENOMIC DNA]</scope>
    <source>
        <strain evidence="3 4">MaA-C15</strain>
    </source>
</reference>
<dbReference type="Pfam" id="PF02325">
    <property type="entry name" value="CCB3_YggT"/>
    <property type="match status" value="1"/>
</dbReference>
<feature type="transmembrane region" description="Helical" evidence="2">
    <location>
        <begin position="60"/>
        <end position="87"/>
    </location>
</feature>
<protein>
    <submittedName>
        <fullName evidence="3">YggT family protein</fullName>
    </submittedName>
</protein>
<feature type="transmembrane region" description="Helical" evidence="2">
    <location>
        <begin position="128"/>
        <end position="153"/>
    </location>
</feature>
<comment type="similarity">
    <text evidence="1">Belongs to the YggT family.</text>
</comment>
<keyword evidence="4" id="KW-1185">Reference proteome</keyword>
<keyword evidence="2" id="KW-1133">Transmembrane helix</keyword>
<reference evidence="3 4" key="1">
    <citation type="submission" date="2019-08" db="EMBL/GenBank/DDBJ databases">
        <authorList>
            <person name="Seo Y.L."/>
        </authorList>
    </citation>
    <scope>NUCLEOTIDE SEQUENCE [LARGE SCALE GENOMIC DNA]</scope>
    <source>
        <strain evidence="3 4">MaA-C15</strain>
    </source>
</reference>
<dbReference type="PANTHER" id="PTHR33219">
    <property type="entry name" value="YLMG HOMOLOG PROTEIN 2, CHLOROPLASTIC"/>
    <property type="match status" value="1"/>
</dbReference>
<gene>
    <name evidence="3" type="ORF">FY036_13655</name>
</gene>
<keyword evidence="2" id="KW-0812">Transmembrane</keyword>
<dbReference type="PANTHER" id="PTHR33219:SF14">
    <property type="entry name" value="PROTEIN COFACTOR ASSEMBLY OF COMPLEX C SUBUNIT B CCB3, CHLOROPLASTIC-RELATED"/>
    <property type="match status" value="1"/>
</dbReference>
<dbReference type="Proteomes" id="UP000323258">
    <property type="component" value="Unassembled WGS sequence"/>
</dbReference>